<feature type="compositionally biased region" description="Polar residues" evidence="1">
    <location>
        <begin position="178"/>
        <end position="199"/>
    </location>
</feature>
<name>A0AAD7CK80_9AGAR</name>
<feature type="compositionally biased region" description="Polar residues" evidence="1">
    <location>
        <begin position="231"/>
        <end position="240"/>
    </location>
</feature>
<keyword evidence="3" id="KW-1185">Reference proteome</keyword>
<accession>A0AAD7CK80</accession>
<dbReference type="AlphaFoldDB" id="A0AAD7CK80"/>
<organism evidence="2 3">
    <name type="scientific">Roridomyces roridus</name>
    <dbReference type="NCBI Taxonomy" id="1738132"/>
    <lineage>
        <taxon>Eukaryota</taxon>
        <taxon>Fungi</taxon>
        <taxon>Dikarya</taxon>
        <taxon>Basidiomycota</taxon>
        <taxon>Agaricomycotina</taxon>
        <taxon>Agaricomycetes</taxon>
        <taxon>Agaricomycetidae</taxon>
        <taxon>Agaricales</taxon>
        <taxon>Marasmiineae</taxon>
        <taxon>Mycenaceae</taxon>
        <taxon>Roridomyces</taxon>
    </lineage>
</organism>
<evidence type="ECO:0000313" key="3">
    <source>
        <dbReference type="Proteomes" id="UP001221142"/>
    </source>
</evidence>
<sequence>MTTIRDGDAHALLQTHCESTEQDAHREELRDFLTQINRAHHLWLPLAIELQFDGADGDDHTRIAPPAALVIAAACGAIVMAPDCCRMTLAFKFIFHALRLIDRIHPDDDGRISQILARQVCAMRAQSPKSFAVMLTRFPGMERRLEGACYPICPAMRVSPAKPALTDTDVHMGDALHTTDTNPSLADQDMGHQQATTADEVTPPYTTPPSTQAAINSGEVLPQHIPISDTRLPSTAQSFGLPTPPSSQPAGASSSAAQSSDAPYKPVGRLRRDTAKAVSSTIHHEKRPRSPTEPSSPRNEPKKKTVFQKAT</sequence>
<proteinExistence type="predicted"/>
<feature type="region of interest" description="Disordered" evidence="1">
    <location>
        <begin position="173"/>
        <end position="214"/>
    </location>
</feature>
<dbReference type="EMBL" id="JARKIF010000001">
    <property type="protein sequence ID" value="KAJ7650676.1"/>
    <property type="molecule type" value="Genomic_DNA"/>
</dbReference>
<dbReference type="Proteomes" id="UP001221142">
    <property type="component" value="Unassembled WGS sequence"/>
</dbReference>
<feature type="region of interest" description="Disordered" evidence="1">
    <location>
        <begin position="230"/>
        <end position="311"/>
    </location>
</feature>
<feature type="compositionally biased region" description="Low complexity" evidence="1">
    <location>
        <begin position="248"/>
        <end position="263"/>
    </location>
</feature>
<evidence type="ECO:0000256" key="1">
    <source>
        <dbReference type="SAM" id="MobiDB-lite"/>
    </source>
</evidence>
<gene>
    <name evidence="2" type="ORF">FB45DRAFT_23394</name>
</gene>
<protein>
    <submittedName>
        <fullName evidence="2">Uncharacterized protein</fullName>
    </submittedName>
</protein>
<evidence type="ECO:0000313" key="2">
    <source>
        <dbReference type="EMBL" id="KAJ7650676.1"/>
    </source>
</evidence>
<comment type="caution">
    <text evidence="2">The sequence shown here is derived from an EMBL/GenBank/DDBJ whole genome shotgun (WGS) entry which is preliminary data.</text>
</comment>
<reference evidence="2" key="1">
    <citation type="submission" date="2023-03" db="EMBL/GenBank/DDBJ databases">
        <title>Massive genome expansion in bonnet fungi (Mycena s.s.) driven by repeated elements and novel gene families across ecological guilds.</title>
        <authorList>
            <consortium name="Lawrence Berkeley National Laboratory"/>
            <person name="Harder C.B."/>
            <person name="Miyauchi S."/>
            <person name="Viragh M."/>
            <person name="Kuo A."/>
            <person name="Thoen E."/>
            <person name="Andreopoulos B."/>
            <person name="Lu D."/>
            <person name="Skrede I."/>
            <person name="Drula E."/>
            <person name="Henrissat B."/>
            <person name="Morin E."/>
            <person name="Kohler A."/>
            <person name="Barry K."/>
            <person name="LaButti K."/>
            <person name="Morin E."/>
            <person name="Salamov A."/>
            <person name="Lipzen A."/>
            <person name="Mereny Z."/>
            <person name="Hegedus B."/>
            <person name="Baldrian P."/>
            <person name="Stursova M."/>
            <person name="Weitz H."/>
            <person name="Taylor A."/>
            <person name="Grigoriev I.V."/>
            <person name="Nagy L.G."/>
            <person name="Martin F."/>
            <person name="Kauserud H."/>
        </authorList>
    </citation>
    <scope>NUCLEOTIDE SEQUENCE</scope>
    <source>
        <strain evidence="2">9284</strain>
    </source>
</reference>